<name>X1HR38_9ZZZZ</name>
<reference evidence="1" key="1">
    <citation type="journal article" date="2014" name="Front. Microbiol.">
        <title>High frequency of phylogenetically diverse reductive dehalogenase-homologous genes in deep subseafloor sedimentary metagenomes.</title>
        <authorList>
            <person name="Kawai M."/>
            <person name="Futagami T."/>
            <person name="Toyoda A."/>
            <person name="Takaki Y."/>
            <person name="Nishi S."/>
            <person name="Hori S."/>
            <person name="Arai W."/>
            <person name="Tsubouchi T."/>
            <person name="Morono Y."/>
            <person name="Uchiyama I."/>
            <person name="Ito T."/>
            <person name="Fujiyama A."/>
            <person name="Inagaki F."/>
            <person name="Takami H."/>
        </authorList>
    </citation>
    <scope>NUCLEOTIDE SEQUENCE</scope>
    <source>
        <strain evidence="1">Expedition CK06-06</strain>
    </source>
</reference>
<comment type="caution">
    <text evidence="1">The sequence shown here is derived from an EMBL/GenBank/DDBJ whole genome shotgun (WGS) entry which is preliminary data.</text>
</comment>
<protein>
    <submittedName>
        <fullName evidence="1">Uncharacterized protein</fullName>
    </submittedName>
</protein>
<dbReference type="EMBL" id="BARU01023992">
    <property type="protein sequence ID" value="GAH59495.1"/>
    <property type="molecule type" value="Genomic_DNA"/>
</dbReference>
<accession>X1HR38</accession>
<evidence type="ECO:0000313" key="1">
    <source>
        <dbReference type="EMBL" id="GAH59495.1"/>
    </source>
</evidence>
<gene>
    <name evidence="1" type="ORF">S03H2_38866</name>
</gene>
<sequence>MGRETGKDRMSIKVEKATSRGRFKRDSLTMGVVIGCDFTAD</sequence>
<feature type="non-terminal residue" evidence="1">
    <location>
        <position position="41"/>
    </location>
</feature>
<organism evidence="1">
    <name type="scientific">marine sediment metagenome</name>
    <dbReference type="NCBI Taxonomy" id="412755"/>
    <lineage>
        <taxon>unclassified sequences</taxon>
        <taxon>metagenomes</taxon>
        <taxon>ecological metagenomes</taxon>
    </lineage>
</organism>
<dbReference type="AlphaFoldDB" id="X1HR38"/>
<proteinExistence type="predicted"/>